<name>A0A834MM48_RHYFE</name>
<dbReference type="AlphaFoldDB" id="A0A834MM48"/>
<organism evidence="1 2">
    <name type="scientific">Rhynchophorus ferrugineus</name>
    <name type="common">Red palm weevil</name>
    <name type="synonym">Curculio ferrugineus</name>
    <dbReference type="NCBI Taxonomy" id="354439"/>
    <lineage>
        <taxon>Eukaryota</taxon>
        <taxon>Metazoa</taxon>
        <taxon>Ecdysozoa</taxon>
        <taxon>Arthropoda</taxon>
        <taxon>Hexapoda</taxon>
        <taxon>Insecta</taxon>
        <taxon>Pterygota</taxon>
        <taxon>Neoptera</taxon>
        <taxon>Endopterygota</taxon>
        <taxon>Coleoptera</taxon>
        <taxon>Polyphaga</taxon>
        <taxon>Cucujiformia</taxon>
        <taxon>Curculionidae</taxon>
        <taxon>Dryophthorinae</taxon>
        <taxon>Rhynchophorus</taxon>
    </lineage>
</organism>
<proteinExistence type="predicted"/>
<comment type="caution">
    <text evidence="1">The sequence shown here is derived from an EMBL/GenBank/DDBJ whole genome shotgun (WGS) entry which is preliminary data.</text>
</comment>
<dbReference type="EMBL" id="JAACXV010000098">
    <property type="protein sequence ID" value="KAF7283559.1"/>
    <property type="molecule type" value="Genomic_DNA"/>
</dbReference>
<sequence>MYLRLFPLFIGTVGGHGRRRLTCPFPEFITNDEIGPQTFRSSYHSDKDRVRSIFLSPQPPSTAIINPRTRGEGEGRPLCAHIEHAGTGPTLLHIGDVNISRYERTDILTY</sequence>
<accession>A0A834MM48</accession>
<keyword evidence="2" id="KW-1185">Reference proteome</keyword>
<reference evidence="1" key="1">
    <citation type="submission" date="2020-08" db="EMBL/GenBank/DDBJ databases">
        <title>Genome sequencing and assembly of the red palm weevil Rhynchophorus ferrugineus.</title>
        <authorList>
            <person name="Dias G.B."/>
            <person name="Bergman C.M."/>
            <person name="Manee M."/>
        </authorList>
    </citation>
    <scope>NUCLEOTIDE SEQUENCE</scope>
    <source>
        <strain evidence="1">AA-2017</strain>
        <tissue evidence="1">Whole larva</tissue>
    </source>
</reference>
<evidence type="ECO:0000313" key="1">
    <source>
        <dbReference type="EMBL" id="KAF7283559.1"/>
    </source>
</evidence>
<evidence type="ECO:0000313" key="2">
    <source>
        <dbReference type="Proteomes" id="UP000625711"/>
    </source>
</evidence>
<dbReference type="Proteomes" id="UP000625711">
    <property type="component" value="Unassembled WGS sequence"/>
</dbReference>
<gene>
    <name evidence="1" type="ORF">GWI33_023404</name>
</gene>
<protein>
    <submittedName>
        <fullName evidence="1">Uncharacterized protein</fullName>
    </submittedName>
</protein>